<reference evidence="3 4" key="1">
    <citation type="submission" date="2020-07" db="EMBL/GenBank/DDBJ databases">
        <title>Sequencing the genomes of 1000 actinobacteria strains.</title>
        <authorList>
            <person name="Klenk H.-P."/>
        </authorList>
    </citation>
    <scope>NUCLEOTIDE SEQUENCE [LARGE SCALE GENOMIC DNA]</scope>
    <source>
        <strain evidence="3 4">DSM 15165</strain>
    </source>
</reference>
<dbReference type="EMBL" id="JACCFL010000001">
    <property type="protein sequence ID" value="NYJ25883.1"/>
    <property type="molecule type" value="Genomic_DNA"/>
</dbReference>
<keyword evidence="2" id="KW-0732">Signal</keyword>
<sequence>MVGWRVLATPPSSLRAVMKRLSKRLAIAIACLLAFSGCSSAENPDEAVPIIPTASAKGWADEFEEARRRATTDFERKALEDDRISDAEFAEMESAFTTCMRERNVTFRGFRPGGGYEFRPGRGTTTAEANGIADECSASSGLDTVGSLYFLMKRNPQNLDEDAIMAACLVRKKAVPPTYSAADVARDTLGQTYPFSDKTRGEKALEECSHDPLGLLDKQTR</sequence>
<dbReference type="AlphaFoldDB" id="A0A853D188"/>
<feature type="compositionally biased region" description="Basic and acidic residues" evidence="1">
    <location>
        <begin position="197"/>
        <end position="210"/>
    </location>
</feature>
<evidence type="ECO:0000256" key="2">
    <source>
        <dbReference type="SAM" id="SignalP"/>
    </source>
</evidence>
<protein>
    <recommendedName>
        <fullName evidence="5">Lipoprotein</fullName>
    </recommendedName>
</protein>
<evidence type="ECO:0000313" key="3">
    <source>
        <dbReference type="EMBL" id="NYJ25883.1"/>
    </source>
</evidence>
<feature type="region of interest" description="Disordered" evidence="1">
    <location>
        <begin position="195"/>
        <end position="221"/>
    </location>
</feature>
<dbReference type="RefSeq" id="WP_179608836.1">
    <property type="nucleotide sequence ID" value="NZ_BAABEH010000001.1"/>
</dbReference>
<organism evidence="3 4">
    <name type="scientific">Leifsonia shinshuensis</name>
    <dbReference type="NCBI Taxonomy" id="150026"/>
    <lineage>
        <taxon>Bacteria</taxon>
        <taxon>Bacillati</taxon>
        <taxon>Actinomycetota</taxon>
        <taxon>Actinomycetes</taxon>
        <taxon>Micrococcales</taxon>
        <taxon>Microbacteriaceae</taxon>
        <taxon>Leifsonia</taxon>
    </lineage>
</organism>
<name>A0A853D188_9MICO</name>
<evidence type="ECO:0008006" key="5">
    <source>
        <dbReference type="Google" id="ProtNLM"/>
    </source>
</evidence>
<gene>
    <name evidence="3" type="ORF">HNR13_004170</name>
</gene>
<comment type="caution">
    <text evidence="3">The sequence shown here is derived from an EMBL/GenBank/DDBJ whole genome shotgun (WGS) entry which is preliminary data.</text>
</comment>
<accession>A0A853D188</accession>
<evidence type="ECO:0000256" key="1">
    <source>
        <dbReference type="SAM" id="MobiDB-lite"/>
    </source>
</evidence>
<feature type="signal peptide" evidence="2">
    <location>
        <begin position="1"/>
        <end position="41"/>
    </location>
</feature>
<feature type="chain" id="PRO_5032914217" description="Lipoprotein" evidence="2">
    <location>
        <begin position="42"/>
        <end position="221"/>
    </location>
</feature>
<evidence type="ECO:0000313" key="4">
    <source>
        <dbReference type="Proteomes" id="UP000578352"/>
    </source>
</evidence>
<dbReference type="Proteomes" id="UP000578352">
    <property type="component" value="Unassembled WGS sequence"/>
</dbReference>
<proteinExistence type="predicted"/>